<proteinExistence type="predicted"/>
<dbReference type="KEGG" id="ccai:NAS2_1014"/>
<protein>
    <submittedName>
        <fullName evidence="1">Uncharacterized protein</fullName>
    </submittedName>
</protein>
<dbReference type="EMBL" id="AP018732">
    <property type="protein sequence ID" value="BBE42403.1"/>
    <property type="molecule type" value="Genomic_DNA"/>
</dbReference>
<accession>A0A4P2VG05</accession>
<evidence type="ECO:0000313" key="1">
    <source>
        <dbReference type="EMBL" id="BBE42403.1"/>
    </source>
</evidence>
<organism evidence="1 2">
    <name type="scientific">Conexivisphaera calida</name>
    <dbReference type="NCBI Taxonomy" id="1874277"/>
    <lineage>
        <taxon>Archaea</taxon>
        <taxon>Nitrososphaerota</taxon>
        <taxon>Conexivisphaeria</taxon>
        <taxon>Conexivisphaerales</taxon>
        <taxon>Conexivisphaeraceae</taxon>
        <taxon>Conexivisphaera</taxon>
    </lineage>
</organism>
<dbReference type="Proteomes" id="UP000509448">
    <property type="component" value="Chromosome"/>
</dbReference>
<dbReference type="GeneID" id="55584826"/>
<dbReference type="AlphaFoldDB" id="A0A4P2VG05"/>
<keyword evidence="2" id="KW-1185">Reference proteome</keyword>
<sequence length="48" mass="5608">MRKVSVVDLLGRPLYIWRDTFDAGFPWVRDLARYGAVRLDEDGVDRIV</sequence>
<gene>
    <name evidence="1" type="ORF">NAS2_1014</name>
</gene>
<name>A0A4P2VG05_9ARCH</name>
<dbReference type="RefSeq" id="WP_174448639.1">
    <property type="nucleotide sequence ID" value="NZ_AP018732.1"/>
</dbReference>
<reference evidence="1 2" key="1">
    <citation type="journal article" date="2019" name="ISME J.">
        <title>Isolation and characterization of a thermophilic sulfur- and iron-reducing thaumarchaeote from a terrestrial acidic hot spring.</title>
        <authorList>
            <person name="Kato S."/>
            <person name="Itoh T."/>
            <person name="Yuki M."/>
            <person name="Nagamori M."/>
            <person name="Ohnishi M."/>
            <person name="Uematsu K."/>
            <person name="Suzuki K."/>
            <person name="Takashina T."/>
            <person name="Ohkuma M."/>
        </authorList>
    </citation>
    <scope>NUCLEOTIDE SEQUENCE [LARGE SCALE GENOMIC DNA]</scope>
    <source>
        <strain evidence="1 2">NAS-02</strain>
    </source>
</reference>
<evidence type="ECO:0000313" key="2">
    <source>
        <dbReference type="Proteomes" id="UP000509448"/>
    </source>
</evidence>